<evidence type="ECO:0000313" key="1">
    <source>
        <dbReference type="EMBL" id="CCM80082.1"/>
    </source>
</evidence>
<comment type="caution">
    <text evidence="1">The sequence shown here is derived from an EMBL/GenBank/DDBJ whole genome shotgun (WGS) entry which is preliminary data.</text>
</comment>
<dbReference type="Proteomes" id="UP000009319">
    <property type="component" value="Unassembled WGS sequence"/>
</dbReference>
<dbReference type="STRING" id="1211777.BN77_p2170004"/>
<dbReference type="HOGENOM" id="CLU_2938593_0_0_5"/>
<dbReference type="EMBL" id="CANI01000080">
    <property type="protein sequence ID" value="CCM80082.1"/>
    <property type="molecule type" value="Genomic_DNA"/>
</dbReference>
<evidence type="ECO:0000313" key="2">
    <source>
        <dbReference type="Proteomes" id="UP000009319"/>
    </source>
</evidence>
<proteinExistence type="predicted"/>
<reference evidence="1 2" key="1">
    <citation type="journal article" date="2013" name="Genome Announc.">
        <title>Draft Genome Sequence of Rhizobium mesoamericanum STM3625, a Nitrogen-Fixing Symbiont of Mimosa pudica Isolated in French Guiana (South America).</title>
        <authorList>
            <person name="Moulin L."/>
            <person name="Mornico D."/>
            <person name="Melkonian R."/>
            <person name="Klonowska A."/>
        </authorList>
    </citation>
    <scope>NUCLEOTIDE SEQUENCE [LARGE SCALE GENOMIC DNA]</scope>
    <source>
        <strain evidence="1 2">STM3625</strain>
    </source>
</reference>
<sequence length="60" mass="6325">MAMGSSELAGVTDLLEGSWNGWGRVHSRIPAEEIPKMLLSAVPLPSPAFGSRKIAPGHTL</sequence>
<organism evidence="1 2">
    <name type="scientific">Rhizobium mesoamericanum STM3625</name>
    <dbReference type="NCBI Taxonomy" id="1211777"/>
    <lineage>
        <taxon>Bacteria</taxon>
        <taxon>Pseudomonadati</taxon>
        <taxon>Pseudomonadota</taxon>
        <taxon>Alphaproteobacteria</taxon>
        <taxon>Hyphomicrobiales</taxon>
        <taxon>Rhizobiaceae</taxon>
        <taxon>Rhizobium/Agrobacterium group</taxon>
        <taxon>Rhizobium</taxon>
    </lineage>
</organism>
<gene>
    <name evidence="1" type="ORF">BN77_p2170004</name>
</gene>
<name>K0Q5I6_9HYPH</name>
<dbReference type="AlphaFoldDB" id="K0Q5I6"/>
<accession>K0Q5I6</accession>
<keyword evidence="2" id="KW-1185">Reference proteome</keyword>
<protein>
    <submittedName>
        <fullName evidence="1">Uncharacterized protein</fullName>
    </submittedName>
</protein>